<protein>
    <recommendedName>
        <fullName evidence="4">Transmembrane protein</fullName>
    </recommendedName>
</protein>
<sequence length="189" mass="21796">MKSLGLTPAMVGQAVAILMSLYFMWLLYFDGFQITNPAKKSVSETWMWFHFPLHLSLIMALEGVKNVFMLLSVHEATSNLGEAFIEVTNFYVDANGTWPEHPWLEKFLLAANEQSDPGAEWSFNNFISSNDTVVLDDLMDDWRMSRDLTNRYMVLMEYSGHWLIAVSGTLLICMAVLKMLRRRPRNRFA</sequence>
<keyword evidence="1" id="KW-0812">Transmembrane</keyword>
<dbReference type="EMBL" id="KN822972">
    <property type="protein sequence ID" value="KIO30448.1"/>
    <property type="molecule type" value="Genomic_DNA"/>
</dbReference>
<reference evidence="3" key="2">
    <citation type="submission" date="2015-01" db="EMBL/GenBank/DDBJ databases">
        <title>Evolutionary Origins and Diversification of the Mycorrhizal Mutualists.</title>
        <authorList>
            <consortium name="DOE Joint Genome Institute"/>
            <consortium name="Mycorrhizal Genomics Consortium"/>
            <person name="Kohler A."/>
            <person name="Kuo A."/>
            <person name="Nagy L.G."/>
            <person name="Floudas D."/>
            <person name="Copeland A."/>
            <person name="Barry K.W."/>
            <person name="Cichocki N."/>
            <person name="Veneault-Fourrey C."/>
            <person name="LaButti K."/>
            <person name="Lindquist E.A."/>
            <person name="Lipzen A."/>
            <person name="Lundell T."/>
            <person name="Morin E."/>
            <person name="Murat C."/>
            <person name="Riley R."/>
            <person name="Ohm R."/>
            <person name="Sun H."/>
            <person name="Tunlid A."/>
            <person name="Henrissat B."/>
            <person name="Grigoriev I.V."/>
            <person name="Hibbett D.S."/>
            <person name="Martin F."/>
        </authorList>
    </citation>
    <scope>NUCLEOTIDE SEQUENCE [LARGE SCALE GENOMIC DNA]</scope>
    <source>
        <strain evidence="3">MUT 4182</strain>
    </source>
</reference>
<proteinExistence type="predicted"/>
<gene>
    <name evidence="2" type="ORF">M407DRAFT_20508</name>
</gene>
<evidence type="ECO:0008006" key="4">
    <source>
        <dbReference type="Google" id="ProtNLM"/>
    </source>
</evidence>
<keyword evidence="3" id="KW-1185">Reference proteome</keyword>
<evidence type="ECO:0000313" key="3">
    <source>
        <dbReference type="Proteomes" id="UP000054248"/>
    </source>
</evidence>
<feature type="transmembrane region" description="Helical" evidence="1">
    <location>
        <begin position="160"/>
        <end position="180"/>
    </location>
</feature>
<dbReference type="Proteomes" id="UP000054248">
    <property type="component" value="Unassembled WGS sequence"/>
</dbReference>
<dbReference type="AlphaFoldDB" id="A0A0C3L9C9"/>
<dbReference type="OrthoDB" id="3177213at2759"/>
<accession>A0A0C3L9C9</accession>
<feature type="transmembrane region" description="Helical" evidence="1">
    <location>
        <begin position="6"/>
        <end position="29"/>
    </location>
</feature>
<organism evidence="2 3">
    <name type="scientific">Tulasnella calospora MUT 4182</name>
    <dbReference type="NCBI Taxonomy" id="1051891"/>
    <lineage>
        <taxon>Eukaryota</taxon>
        <taxon>Fungi</taxon>
        <taxon>Dikarya</taxon>
        <taxon>Basidiomycota</taxon>
        <taxon>Agaricomycotina</taxon>
        <taxon>Agaricomycetes</taxon>
        <taxon>Cantharellales</taxon>
        <taxon>Tulasnellaceae</taxon>
        <taxon>Tulasnella</taxon>
    </lineage>
</organism>
<name>A0A0C3L9C9_9AGAM</name>
<feature type="transmembrane region" description="Helical" evidence="1">
    <location>
        <begin position="41"/>
        <end position="61"/>
    </location>
</feature>
<evidence type="ECO:0000313" key="2">
    <source>
        <dbReference type="EMBL" id="KIO30448.1"/>
    </source>
</evidence>
<evidence type="ECO:0000256" key="1">
    <source>
        <dbReference type="SAM" id="Phobius"/>
    </source>
</evidence>
<reference evidence="2 3" key="1">
    <citation type="submission" date="2014-04" db="EMBL/GenBank/DDBJ databases">
        <authorList>
            <consortium name="DOE Joint Genome Institute"/>
            <person name="Kuo A."/>
            <person name="Girlanda M."/>
            <person name="Perotto S."/>
            <person name="Kohler A."/>
            <person name="Nagy L.G."/>
            <person name="Floudas D."/>
            <person name="Copeland A."/>
            <person name="Barry K.W."/>
            <person name="Cichocki N."/>
            <person name="Veneault-Fourrey C."/>
            <person name="LaButti K."/>
            <person name="Lindquist E.A."/>
            <person name="Lipzen A."/>
            <person name="Lundell T."/>
            <person name="Morin E."/>
            <person name="Murat C."/>
            <person name="Sun H."/>
            <person name="Tunlid A."/>
            <person name="Henrissat B."/>
            <person name="Grigoriev I.V."/>
            <person name="Hibbett D.S."/>
            <person name="Martin F."/>
            <person name="Nordberg H.P."/>
            <person name="Cantor M.N."/>
            <person name="Hua S.X."/>
        </authorList>
    </citation>
    <scope>NUCLEOTIDE SEQUENCE [LARGE SCALE GENOMIC DNA]</scope>
    <source>
        <strain evidence="2 3">MUT 4182</strain>
    </source>
</reference>
<keyword evidence="1" id="KW-1133">Transmembrane helix</keyword>
<keyword evidence="1" id="KW-0472">Membrane</keyword>
<dbReference type="HOGENOM" id="CLU_1435422_0_0_1"/>